<dbReference type="AlphaFoldDB" id="A0A9W9LDN4"/>
<reference evidence="2" key="2">
    <citation type="journal article" date="2023" name="IMA Fungus">
        <title>Comparative genomic study of the Penicillium genus elucidates a diverse pangenome and 15 lateral gene transfer events.</title>
        <authorList>
            <person name="Petersen C."/>
            <person name="Sorensen T."/>
            <person name="Nielsen M.R."/>
            <person name="Sondergaard T.E."/>
            <person name="Sorensen J.L."/>
            <person name="Fitzpatrick D.A."/>
            <person name="Frisvad J.C."/>
            <person name="Nielsen K.L."/>
        </authorList>
    </citation>
    <scope>NUCLEOTIDE SEQUENCE</scope>
    <source>
        <strain evidence="2">IBT 21917</strain>
    </source>
</reference>
<gene>
    <name evidence="2" type="ORF">N7492_010191</name>
</gene>
<evidence type="ECO:0000313" key="3">
    <source>
        <dbReference type="Proteomes" id="UP001146351"/>
    </source>
</evidence>
<evidence type="ECO:0000313" key="2">
    <source>
        <dbReference type="EMBL" id="KAJ5151896.1"/>
    </source>
</evidence>
<dbReference type="Proteomes" id="UP001146351">
    <property type="component" value="Unassembled WGS sequence"/>
</dbReference>
<name>A0A9W9LDN4_9EURO</name>
<protein>
    <submittedName>
        <fullName evidence="2">Uncharacterized protein</fullName>
    </submittedName>
</protein>
<feature type="region of interest" description="Disordered" evidence="1">
    <location>
        <begin position="1"/>
        <end position="90"/>
    </location>
</feature>
<feature type="region of interest" description="Disordered" evidence="1">
    <location>
        <begin position="489"/>
        <end position="515"/>
    </location>
</feature>
<feature type="compositionally biased region" description="Low complexity" evidence="1">
    <location>
        <begin position="491"/>
        <end position="507"/>
    </location>
</feature>
<feature type="region of interest" description="Disordered" evidence="1">
    <location>
        <begin position="317"/>
        <end position="347"/>
    </location>
</feature>
<feature type="compositionally biased region" description="Basic and acidic residues" evidence="1">
    <location>
        <begin position="1"/>
        <end position="11"/>
    </location>
</feature>
<feature type="region of interest" description="Disordered" evidence="1">
    <location>
        <begin position="561"/>
        <end position="588"/>
    </location>
</feature>
<evidence type="ECO:0000256" key="1">
    <source>
        <dbReference type="SAM" id="MobiDB-lite"/>
    </source>
</evidence>
<feature type="region of interest" description="Disordered" evidence="1">
    <location>
        <begin position="140"/>
        <end position="177"/>
    </location>
</feature>
<feature type="compositionally biased region" description="Basic and acidic residues" evidence="1">
    <location>
        <begin position="47"/>
        <end position="63"/>
    </location>
</feature>
<accession>A0A9W9LDN4</accession>
<organism evidence="2 3">
    <name type="scientific">Penicillium capsulatum</name>
    <dbReference type="NCBI Taxonomy" id="69766"/>
    <lineage>
        <taxon>Eukaryota</taxon>
        <taxon>Fungi</taxon>
        <taxon>Dikarya</taxon>
        <taxon>Ascomycota</taxon>
        <taxon>Pezizomycotina</taxon>
        <taxon>Eurotiomycetes</taxon>
        <taxon>Eurotiomycetidae</taxon>
        <taxon>Eurotiales</taxon>
        <taxon>Aspergillaceae</taxon>
        <taxon>Penicillium</taxon>
    </lineage>
</organism>
<proteinExistence type="predicted"/>
<dbReference type="EMBL" id="JAPQKO010000008">
    <property type="protein sequence ID" value="KAJ5151896.1"/>
    <property type="molecule type" value="Genomic_DNA"/>
</dbReference>
<sequence>MEGIAEHRESFSVEENTVGDDLGLTLPPGSQSPSDSLFEDVDSDGFEFNHEPECSEKRNREDAFLDEPSNSASPAAKKPDLGHGKGMSIPQELLGSTSRVQASLSSHSLVPNLSTGSASAAIQGRFALGQEDVAHHMAAEELSGGNPDDKHFSPYGLTNYRPSAPNLHSRRTDISSETLRNRLSNSRRRVDVLTAERNRYRNALMKYTSVDPETGKLGIHAMESELATLRRVCSTQQRRAKKLKADIEDWKGKYVNVACTHNSLISEHQALAHRQPLPEGDFGPSQVDWESKYSQLSRLFRDLLVAYLPIHHARGINTSLPSPSLPTPPSSDCSPAPEPPSPIDPNQTKAKMFASINLNVGISREEQALMEILGLHQGQFGRRPAAVSPGWVHPNAHASNGPNGAFCQNRGLNPIHPTCNGPNQAYDGINRSFGMDQSFGLNQPFGTNQSPAMNQSYGMNQAFDMNQFAGTNRPSSMRSTAFNAPLPPSLPSSFSSSLSSSFSSPLPSSLPPPSTVDANFGDLDFTDLDAYLRSTLGLPNATPVASVTTESPITPEGVIDLTSDSEPTVCTPTPTPTPTPTSRGQELLSSTVPATKDSPLTTFHREFRKKKLAWLGDHTPSDHDATTKVFHGLNPEHEHVLTVPMGDCYGFVQTQKQVRRSLGGAFAASVPKYDAAQDKVPAAPEVQEGYNPSEEDLLKMMDEELSRE</sequence>
<comment type="caution">
    <text evidence="2">The sequence shown here is derived from an EMBL/GenBank/DDBJ whole genome shotgun (WGS) entry which is preliminary data.</text>
</comment>
<dbReference type="OrthoDB" id="4366200at2759"/>
<reference evidence="2" key="1">
    <citation type="submission" date="2022-11" db="EMBL/GenBank/DDBJ databases">
        <authorList>
            <person name="Petersen C."/>
        </authorList>
    </citation>
    <scope>NUCLEOTIDE SEQUENCE</scope>
    <source>
        <strain evidence="2">IBT 21917</strain>
    </source>
</reference>
<keyword evidence="3" id="KW-1185">Reference proteome</keyword>